<sequence length="271" mass="30348">MGSSAALHILERDSVDSWRDRPAIVLEQGSLMRRLLTGVLRDHTAAPVISTADPKEALAAAVSERPGLIFADWSPFDEDRRELEFIRQVREQEDHEVRAAHLIVLTNRQRRRDIQLARDAGATDYLLKPIPATTIVQRADSSSKEPRAFVQSTRFNGPDRRRRKRDANLPFKRGADVRAGRVDPLSAARNAVVALAEEVAPEGCPLTRRVVVSLNRYLGALEVFTPSDDEVIEMHRAAIIQLIRAKYRGDATGEAVVRGLETVVQRRLKNL</sequence>
<protein>
    <submittedName>
        <fullName evidence="3">Response regulator</fullName>
    </submittedName>
</protein>
<gene>
    <name evidence="3" type="ORF">V0U35_04340</name>
</gene>
<comment type="caution">
    <text evidence="3">The sequence shown here is derived from an EMBL/GenBank/DDBJ whole genome shotgun (WGS) entry which is preliminary data.</text>
</comment>
<evidence type="ECO:0000313" key="3">
    <source>
        <dbReference type="EMBL" id="MEE2565899.1"/>
    </source>
</evidence>
<evidence type="ECO:0000313" key="4">
    <source>
        <dbReference type="Proteomes" id="UP001310692"/>
    </source>
</evidence>
<organism evidence="3 4">
    <name type="scientific">Hyphobacterium marinum</name>
    <dbReference type="NCBI Taxonomy" id="3116574"/>
    <lineage>
        <taxon>Bacteria</taxon>
        <taxon>Pseudomonadati</taxon>
        <taxon>Pseudomonadota</taxon>
        <taxon>Alphaproteobacteria</taxon>
        <taxon>Maricaulales</taxon>
        <taxon>Maricaulaceae</taxon>
        <taxon>Hyphobacterium</taxon>
    </lineage>
</organism>
<evidence type="ECO:0000256" key="1">
    <source>
        <dbReference type="PROSITE-ProRule" id="PRU00169"/>
    </source>
</evidence>
<name>A0ABU7LWK8_9PROT</name>
<dbReference type="Pfam" id="PF00072">
    <property type="entry name" value="Response_reg"/>
    <property type="match status" value="1"/>
</dbReference>
<keyword evidence="1" id="KW-0597">Phosphoprotein</keyword>
<dbReference type="InterPro" id="IPR011006">
    <property type="entry name" value="CheY-like_superfamily"/>
</dbReference>
<dbReference type="PROSITE" id="PS50110">
    <property type="entry name" value="RESPONSE_REGULATORY"/>
    <property type="match status" value="1"/>
</dbReference>
<dbReference type="RefSeq" id="WP_330195430.1">
    <property type="nucleotide sequence ID" value="NZ_JAZDRO010000001.1"/>
</dbReference>
<proteinExistence type="predicted"/>
<dbReference type="SMART" id="SM00448">
    <property type="entry name" value="REC"/>
    <property type="match status" value="1"/>
</dbReference>
<dbReference type="Proteomes" id="UP001310692">
    <property type="component" value="Unassembled WGS sequence"/>
</dbReference>
<dbReference type="InterPro" id="IPR001789">
    <property type="entry name" value="Sig_transdc_resp-reg_receiver"/>
</dbReference>
<accession>A0ABU7LWK8</accession>
<keyword evidence="4" id="KW-1185">Reference proteome</keyword>
<dbReference type="Gene3D" id="3.40.50.2300">
    <property type="match status" value="1"/>
</dbReference>
<dbReference type="EMBL" id="JAZDRO010000001">
    <property type="protein sequence ID" value="MEE2565899.1"/>
    <property type="molecule type" value="Genomic_DNA"/>
</dbReference>
<feature type="modified residue" description="4-aspartylphosphate" evidence="1">
    <location>
        <position position="72"/>
    </location>
</feature>
<dbReference type="SUPFAM" id="SSF52172">
    <property type="entry name" value="CheY-like"/>
    <property type="match status" value="1"/>
</dbReference>
<reference evidence="3 4" key="1">
    <citation type="submission" date="2024-01" db="EMBL/GenBank/DDBJ databases">
        <title>Hyphobacterium bacterium isolated from marine sediment.</title>
        <authorList>
            <person name="Zhao S."/>
        </authorList>
    </citation>
    <scope>NUCLEOTIDE SEQUENCE [LARGE SCALE GENOMIC DNA]</scope>
    <source>
        <strain evidence="3 4">Y60-23</strain>
    </source>
</reference>
<evidence type="ECO:0000259" key="2">
    <source>
        <dbReference type="PROSITE" id="PS50110"/>
    </source>
</evidence>
<feature type="domain" description="Response regulatory" evidence="2">
    <location>
        <begin position="22"/>
        <end position="143"/>
    </location>
</feature>